<dbReference type="AlphaFoldDB" id="A0A3N7G336"/>
<proteinExistence type="predicted"/>
<organism evidence="1">
    <name type="scientific">Populus trichocarpa</name>
    <name type="common">Western balsam poplar</name>
    <name type="synonym">Populus balsamifera subsp. trichocarpa</name>
    <dbReference type="NCBI Taxonomy" id="3694"/>
    <lineage>
        <taxon>Eukaryota</taxon>
        <taxon>Viridiplantae</taxon>
        <taxon>Streptophyta</taxon>
        <taxon>Embryophyta</taxon>
        <taxon>Tracheophyta</taxon>
        <taxon>Spermatophyta</taxon>
        <taxon>Magnoliopsida</taxon>
        <taxon>eudicotyledons</taxon>
        <taxon>Gunneridae</taxon>
        <taxon>Pentapetalae</taxon>
        <taxon>rosids</taxon>
        <taxon>fabids</taxon>
        <taxon>Malpighiales</taxon>
        <taxon>Salicaceae</taxon>
        <taxon>Saliceae</taxon>
        <taxon>Populus</taxon>
    </lineage>
</organism>
<evidence type="ECO:0000313" key="1">
    <source>
        <dbReference type="EMBL" id="RQO93151.1"/>
    </source>
</evidence>
<gene>
    <name evidence="1" type="ORF">POPTR_T014233</name>
</gene>
<accession>A0A3N7G336</accession>
<protein>
    <submittedName>
        <fullName evidence="1">Uncharacterized protein</fullName>
    </submittedName>
</protein>
<name>A0A3N7G336_POPTR</name>
<dbReference type="EMBL" id="KZ623343">
    <property type="protein sequence ID" value="RQO93151.1"/>
    <property type="molecule type" value="Genomic_DNA"/>
</dbReference>
<reference evidence="1" key="1">
    <citation type="journal article" date="2006" name="Science">
        <title>The genome of black cottonwood, Populus trichocarpa (Torr. &amp; Gray).</title>
        <authorList>
            <person name="Tuskan G.A."/>
            <person name="Difazio S."/>
            <person name="Jansson S."/>
            <person name="Bohlmann J."/>
            <person name="Grigoriev I."/>
            <person name="Hellsten U."/>
            <person name="Putnam N."/>
            <person name="Ralph S."/>
            <person name="Rombauts S."/>
            <person name="Salamov A."/>
            <person name="Schein J."/>
            <person name="Sterck L."/>
            <person name="Aerts A."/>
            <person name="Bhalerao R.R."/>
            <person name="Bhalerao R.P."/>
            <person name="Blaudez D."/>
            <person name="Boerjan W."/>
            <person name="Brun A."/>
            <person name="Brunner A."/>
            <person name="Busov V."/>
            <person name="Campbell M."/>
            <person name="Carlson J."/>
            <person name="Chalot M."/>
            <person name="Chapman J."/>
            <person name="Chen G.L."/>
            <person name="Cooper D."/>
            <person name="Coutinho P.M."/>
            <person name="Couturier J."/>
            <person name="Covert S."/>
            <person name="Cronk Q."/>
            <person name="Cunningham R."/>
            <person name="Davis J."/>
            <person name="Degroeve S."/>
            <person name="Dejardin A."/>
            <person name="Depamphilis C."/>
            <person name="Detter J."/>
            <person name="Dirks B."/>
            <person name="Dubchak I."/>
            <person name="Duplessis S."/>
            <person name="Ehlting J."/>
            <person name="Ellis B."/>
            <person name="Gendler K."/>
            <person name="Goodstein D."/>
            <person name="Gribskov M."/>
            <person name="Grimwood J."/>
            <person name="Groover A."/>
            <person name="Gunter L."/>
            <person name="Hamberger B."/>
            <person name="Heinze B."/>
            <person name="Helariutta Y."/>
            <person name="Henrissat B."/>
            <person name="Holligan D."/>
            <person name="Holt R."/>
            <person name="Huang W."/>
            <person name="Islam-Faridi N."/>
            <person name="Jones S."/>
            <person name="Jones-Rhoades M."/>
            <person name="Jorgensen R."/>
            <person name="Joshi C."/>
            <person name="Kangasjarvi J."/>
            <person name="Karlsson J."/>
            <person name="Kelleher C."/>
            <person name="Kirkpatrick R."/>
            <person name="Kirst M."/>
            <person name="Kohler A."/>
            <person name="Kalluri U."/>
            <person name="Larimer F."/>
            <person name="Leebens-Mack J."/>
            <person name="Leple J.C."/>
            <person name="Locascio P."/>
            <person name="Lou Y."/>
            <person name="Lucas S."/>
            <person name="Martin F."/>
            <person name="Montanini B."/>
            <person name="Napoli C."/>
            <person name="Nelson D.R."/>
            <person name="Nelson C."/>
            <person name="Nieminen K."/>
            <person name="Nilsson O."/>
            <person name="Pereda V."/>
            <person name="Peter G."/>
            <person name="Philippe R."/>
            <person name="Pilate G."/>
            <person name="Poliakov A."/>
            <person name="Razumovskaya J."/>
            <person name="Richardson P."/>
            <person name="Rinaldi C."/>
            <person name="Ritland K."/>
            <person name="Rouze P."/>
            <person name="Ryaboy D."/>
            <person name="Schmutz J."/>
            <person name="Schrader J."/>
            <person name="Segerman B."/>
            <person name="Shin H."/>
            <person name="Siddiqui A."/>
            <person name="Sterky F."/>
            <person name="Terry A."/>
            <person name="Tsai C.J."/>
            <person name="Uberbacher E."/>
            <person name="Unneberg P."/>
            <person name="Vahala J."/>
            <person name="Wall K."/>
            <person name="Wessler S."/>
            <person name="Yang G."/>
            <person name="Yin T."/>
            <person name="Douglas C."/>
            <person name="Marra M."/>
            <person name="Sandberg G."/>
            <person name="Van de Peer Y."/>
            <person name="Rokhsar D."/>
        </authorList>
    </citation>
    <scope>NUCLEOTIDE SEQUENCE [LARGE SCALE GENOMIC DNA]</scope>
    <source>
        <strain evidence="1">Nisqually-1</strain>
    </source>
</reference>
<sequence length="42" mass="4704">MAHSIFFDLGEFSHLIFHGLGCVMLLQLTICKECCVSLIAFD</sequence>
<reference evidence="1" key="2">
    <citation type="submission" date="2017-07" db="EMBL/GenBank/DDBJ databases">
        <title>WGS assembly of Populus trichocarpa.</title>
        <authorList>
            <person name="Tuskan G."/>
            <person name="Difazio S."/>
            <person name="Jansson S."/>
            <person name="Bohlmann J."/>
            <person name="Grigoriev I."/>
            <person name="Hellsten U."/>
            <person name="Putnam N."/>
            <person name="Ralph S."/>
            <person name="Rombauts S."/>
            <person name="Salamov A."/>
            <person name="Schein J."/>
            <person name="Sterck L."/>
            <person name="Aerts A."/>
            <person name="Bhalerao R."/>
            <person name="Bhalerao R."/>
            <person name="Blaudez D."/>
            <person name="Boerjan W."/>
            <person name="Brun A."/>
            <person name="Brunner A."/>
            <person name="Busov V."/>
            <person name="Campbell M."/>
            <person name="Carlson J."/>
            <person name="Chalot M."/>
            <person name="Chapman J."/>
            <person name="Chen G."/>
            <person name="Cooper D."/>
            <person name="Coutinho P."/>
            <person name="Couturier J."/>
            <person name="Covert S."/>
            <person name="Cronk Q."/>
            <person name="Cunningham R."/>
            <person name="Davis J."/>
            <person name="Degroeve S."/>
            <person name="Dejardin A."/>
            <person name="Depamphilis C."/>
            <person name="Detter J."/>
            <person name="Dirks B."/>
            <person name="Dubchak I."/>
            <person name="Duplessis S."/>
            <person name="Ehlting J."/>
            <person name="Ellis B."/>
            <person name="Gendler K."/>
            <person name="Goodstein D."/>
            <person name="Gribskov M."/>
            <person name="Grimwood J."/>
            <person name="Groover A."/>
            <person name="Gunter L."/>
            <person name="Hamberger B."/>
            <person name="Heinze B."/>
            <person name="Helariutta Y."/>
            <person name="Henrissat B."/>
            <person name="Holligan D."/>
            <person name="Holt R."/>
            <person name="Huang W."/>
            <person name="Islam-Faridi N."/>
            <person name="Jones S."/>
            <person name="Jones-Rhoades M."/>
            <person name="Jorgensen R."/>
            <person name="Joshi C."/>
            <person name="Kangasjarvi J."/>
            <person name="Karlsson J."/>
            <person name="Kelleher C."/>
            <person name="Kirkpatrick R."/>
            <person name="Kirst M."/>
            <person name="Kohler A."/>
            <person name="Kalluri U."/>
            <person name="Larimer F."/>
            <person name="Leebens-Mack J."/>
            <person name="Leple J."/>
            <person name="Locascio P."/>
            <person name="Lou Y."/>
            <person name="Lucas S."/>
            <person name="Martin F."/>
            <person name="Montanini B."/>
            <person name="Napoli C."/>
            <person name="Nelson D."/>
            <person name="Nelson C."/>
            <person name="Nieminen K."/>
            <person name="Nilsson O."/>
            <person name="Pereda V."/>
            <person name="Peter G."/>
            <person name="Philippe R."/>
            <person name="Pilate G."/>
            <person name="Poliakov A."/>
            <person name="Razumovskaya J."/>
            <person name="Richardson P."/>
            <person name="Rinaldi C."/>
            <person name="Ritland K."/>
            <person name="Rouze P."/>
            <person name="Ryaboy D."/>
            <person name="Schmutz J."/>
            <person name="Schrader J."/>
            <person name="Segerman B."/>
            <person name="Shin H."/>
            <person name="Siddiqui A."/>
            <person name="Sterky F."/>
            <person name="Terry A."/>
            <person name="Tsai C."/>
            <person name="Uberbacher E."/>
            <person name="Unneberg P."/>
            <person name="Vahala J."/>
            <person name="Wall K."/>
            <person name="Wessler S."/>
            <person name="Yang G."/>
            <person name="Yin T."/>
            <person name="Douglas C."/>
            <person name="Marra M."/>
            <person name="Sandberg G."/>
            <person name="Van De Peer Y."/>
            <person name="Rokhsar D."/>
        </authorList>
    </citation>
    <scope>NUCLEOTIDE SEQUENCE</scope>
    <source>
        <strain evidence="1">Nisqually-1</strain>
    </source>
</reference>